<dbReference type="SUPFAM" id="SSF54001">
    <property type="entry name" value="Cysteine proteinases"/>
    <property type="match status" value="1"/>
</dbReference>
<sequence length="691" mass="74197">MALANGEHHREGGGGDTQQTRKHKAQEKALLAGLQELLSKFASQPAERPPARASPPNTAAKQQSAKAKRREAKRQAFHSEGLIGAIKRIIQRAEATGDTKPLVGKLQSVVQAAVDGRFDKAKPKASAQQPQQPRAHARRPAAPADPTLGSSPSPGAAASTAAGSFKPCSLHCDHWKGSVTKSIDDLFKPTANQHLVHGVVSSVPDGLAAAASSVPEGAAITIILDRAAPGAKAARAPAFDAKGTPKVTQLYYIQFGTPVAPLAWQPQKGNALPQAPASKVLRVASFRSHLTESQWQLRTRNYKVAVQGRLTQLRIPRSDIIDIFSARRSEDGAIISVNIRVAASAATGIDRASGVNGFLARLLPDTKDAPLTFGAVKWLKRLEEEDGPTFLQRGRGEAEQMDPCMGLAFSNTGSIGIRVDSQTKVPSAWRVSGSPRNFTIQQFVTWLSTNGWPPVDVATVRRRVAGGSAVFIFRGVNPGGVNVATTVEATTSDGTTLYLEFEPYRPTAKPKPFRNLRDSELRWDPAPPTPAQSAQVAATELSSKADANVKRAKTDNGAAPKADEVPMEEEPTIEAVEQLGLTVKSVPKDGACAWHSLSWWFIRGKKATTSPKALRTQTIDYMTKKNTTFEAIWDRQCPNGQPCTSWAQYLKLMHKEDAWTGELDLLAAADKFGLSIIVVRPGSPTVQIGKG</sequence>
<feature type="region of interest" description="Disordered" evidence="1">
    <location>
        <begin position="1"/>
        <end position="27"/>
    </location>
</feature>
<accession>A0ABN9VEM4</accession>
<feature type="non-terminal residue" evidence="3">
    <location>
        <position position="691"/>
    </location>
</feature>
<evidence type="ECO:0000313" key="3">
    <source>
        <dbReference type="EMBL" id="CAK0871572.1"/>
    </source>
</evidence>
<evidence type="ECO:0000256" key="1">
    <source>
        <dbReference type="SAM" id="MobiDB-lite"/>
    </source>
</evidence>
<name>A0ABN9VEM4_9DINO</name>
<feature type="compositionally biased region" description="Basic and acidic residues" evidence="1">
    <location>
        <begin position="1"/>
        <end position="13"/>
    </location>
</feature>
<feature type="compositionally biased region" description="Low complexity" evidence="1">
    <location>
        <begin position="124"/>
        <end position="160"/>
    </location>
</feature>
<dbReference type="Gene3D" id="3.90.70.80">
    <property type="match status" value="1"/>
</dbReference>
<feature type="compositionally biased region" description="Low complexity" evidence="1">
    <location>
        <begin position="54"/>
        <end position="65"/>
    </location>
</feature>
<dbReference type="PROSITE" id="PS50802">
    <property type="entry name" value="OTU"/>
    <property type="match status" value="1"/>
</dbReference>
<protein>
    <recommendedName>
        <fullName evidence="2">OTU domain-containing protein</fullName>
    </recommendedName>
</protein>
<feature type="domain" description="OTU" evidence="2">
    <location>
        <begin position="581"/>
        <end position="691"/>
    </location>
</feature>
<evidence type="ECO:0000259" key="2">
    <source>
        <dbReference type="PROSITE" id="PS50802"/>
    </source>
</evidence>
<dbReference type="EMBL" id="CAUYUJ010017083">
    <property type="protein sequence ID" value="CAK0871572.1"/>
    <property type="molecule type" value="Genomic_DNA"/>
</dbReference>
<dbReference type="Pfam" id="PF02338">
    <property type="entry name" value="OTU"/>
    <property type="match status" value="1"/>
</dbReference>
<reference evidence="3" key="1">
    <citation type="submission" date="2023-10" db="EMBL/GenBank/DDBJ databases">
        <authorList>
            <person name="Chen Y."/>
            <person name="Shah S."/>
            <person name="Dougan E. K."/>
            <person name="Thang M."/>
            <person name="Chan C."/>
        </authorList>
    </citation>
    <scope>NUCLEOTIDE SEQUENCE [LARGE SCALE GENOMIC DNA]</scope>
</reference>
<gene>
    <name evidence="3" type="ORF">PCOR1329_LOCUS57361</name>
</gene>
<comment type="caution">
    <text evidence="3">The sequence shown here is derived from an EMBL/GenBank/DDBJ whole genome shotgun (WGS) entry which is preliminary data.</text>
</comment>
<dbReference type="CDD" id="cd22744">
    <property type="entry name" value="OTU"/>
    <property type="match status" value="1"/>
</dbReference>
<keyword evidence="4" id="KW-1185">Reference proteome</keyword>
<feature type="region of interest" description="Disordered" evidence="1">
    <location>
        <begin position="119"/>
        <end position="160"/>
    </location>
</feature>
<proteinExistence type="predicted"/>
<organism evidence="3 4">
    <name type="scientific">Prorocentrum cordatum</name>
    <dbReference type="NCBI Taxonomy" id="2364126"/>
    <lineage>
        <taxon>Eukaryota</taxon>
        <taxon>Sar</taxon>
        <taxon>Alveolata</taxon>
        <taxon>Dinophyceae</taxon>
        <taxon>Prorocentrales</taxon>
        <taxon>Prorocentraceae</taxon>
        <taxon>Prorocentrum</taxon>
    </lineage>
</organism>
<dbReference type="InterPro" id="IPR003323">
    <property type="entry name" value="OTU_dom"/>
</dbReference>
<dbReference type="InterPro" id="IPR038765">
    <property type="entry name" value="Papain-like_cys_pep_sf"/>
</dbReference>
<feature type="region of interest" description="Disordered" evidence="1">
    <location>
        <begin position="539"/>
        <end position="569"/>
    </location>
</feature>
<dbReference type="PANTHER" id="PTHR12419">
    <property type="entry name" value="OTU DOMAIN CONTAINING PROTEIN"/>
    <property type="match status" value="1"/>
</dbReference>
<feature type="compositionally biased region" description="Basic residues" evidence="1">
    <location>
        <begin position="66"/>
        <end position="76"/>
    </location>
</feature>
<dbReference type="Proteomes" id="UP001189429">
    <property type="component" value="Unassembled WGS sequence"/>
</dbReference>
<evidence type="ECO:0000313" key="4">
    <source>
        <dbReference type="Proteomes" id="UP001189429"/>
    </source>
</evidence>
<dbReference type="InterPro" id="IPR050704">
    <property type="entry name" value="Peptidase_C85-like"/>
</dbReference>
<feature type="region of interest" description="Disordered" evidence="1">
    <location>
        <begin position="39"/>
        <end position="79"/>
    </location>
</feature>